<evidence type="ECO:0000259" key="5">
    <source>
        <dbReference type="Pfam" id="PF01484"/>
    </source>
</evidence>
<organism evidence="6 7">
    <name type="scientific">Mesorhabditis spiculigera</name>
    <dbReference type="NCBI Taxonomy" id="96644"/>
    <lineage>
        <taxon>Eukaryota</taxon>
        <taxon>Metazoa</taxon>
        <taxon>Ecdysozoa</taxon>
        <taxon>Nematoda</taxon>
        <taxon>Chromadorea</taxon>
        <taxon>Rhabditida</taxon>
        <taxon>Rhabditina</taxon>
        <taxon>Rhabditomorpha</taxon>
        <taxon>Rhabditoidea</taxon>
        <taxon>Rhabditidae</taxon>
        <taxon>Mesorhabditinae</taxon>
        <taxon>Mesorhabditis</taxon>
    </lineage>
</organism>
<dbReference type="AlphaFoldDB" id="A0AA36D9R1"/>
<keyword evidence="7" id="KW-1185">Reference proteome</keyword>
<keyword evidence="4" id="KW-0472">Membrane</keyword>
<dbReference type="EMBL" id="CATQJA010002664">
    <property type="protein sequence ID" value="CAJ0582354.1"/>
    <property type="molecule type" value="Genomic_DNA"/>
</dbReference>
<feature type="domain" description="Nematode cuticle collagen N-terminal" evidence="5">
    <location>
        <begin position="9"/>
        <end position="54"/>
    </location>
</feature>
<proteinExistence type="predicted"/>
<keyword evidence="4" id="KW-0812">Transmembrane</keyword>
<gene>
    <name evidence="6" type="ORF">MSPICULIGERA_LOCUS20490</name>
</gene>
<keyword evidence="2" id="KW-0677">Repeat</keyword>
<protein>
    <recommendedName>
        <fullName evidence="5">Nematode cuticle collagen N-terminal domain-containing protein</fullName>
    </recommendedName>
</protein>
<evidence type="ECO:0000256" key="3">
    <source>
        <dbReference type="ARBA" id="ARBA00023157"/>
    </source>
</evidence>
<name>A0AA36D9R1_9BILA</name>
<keyword evidence="4" id="KW-1133">Transmembrane helix</keyword>
<comment type="subunit">
    <text evidence="1">Collagen polypeptide chains are complexed within the cuticle by disulfide bonds and other types of covalent cross-links.</text>
</comment>
<comment type="caution">
    <text evidence="6">The sequence shown here is derived from an EMBL/GenBank/DDBJ whole genome shotgun (WGS) entry which is preliminary data.</text>
</comment>
<dbReference type="PROSITE" id="PS51257">
    <property type="entry name" value="PROKAR_LIPOPROTEIN"/>
    <property type="match status" value="1"/>
</dbReference>
<evidence type="ECO:0000313" key="6">
    <source>
        <dbReference type="EMBL" id="CAJ0582354.1"/>
    </source>
</evidence>
<feature type="non-terminal residue" evidence="6">
    <location>
        <position position="1"/>
    </location>
</feature>
<reference evidence="6" key="1">
    <citation type="submission" date="2023-06" db="EMBL/GenBank/DDBJ databases">
        <authorList>
            <person name="Delattre M."/>
        </authorList>
    </citation>
    <scope>NUCLEOTIDE SEQUENCE</scope>
    <source>
        <strain evidence="6">AF72</strain>
    </source>
</reference>
<feature type="transmembrane region" description="Helical" evidence="4">
    <location>
        <begin position="6"/>
        <end position="28"/>
    </location>
</feature>
<dbReference type="Pfam" id="PF01484">
    <property type="entry name" value="Col_cuticle_N"/>
    <property type="match status" value="1"/>
</dbReference>
<evidence type="ECO:0000256" key="4">
    <source>
        <dbReference type="SAM" id="Phobius"/>
    </source>
</evidence>
<accession>A0AA36D9R1</accession>
<dbReference type="Proteomes" id="UP001177023">
    <property type="component" value="Unassembled WGS sequence"/>
</dbReference>
<evidence type="ECO:0000256" key="1">
    <source>
        <dbReference type="ARBA" id="ARBA00011518"/>
    </source>
</evidence>
<dbReference type="GO" id="GO:0042302">
    <property type="term" value="F:structural constituent of cuticle"/>
    <property type="evidence" value="ECO:0007669"/>
    <property type="project" value="InterPro"/>
</dbReference>
<dbReference type="InterPro" id="IPR002486">
    <property type="entry name" value="Col_cuticle_N"/>
</dbReference>
<keyword evidence="3" id="KW-1015">Disulfide bond</keyword>
<evidence type="ECO:0000256" key="2">
    <source>
        <dbReference type="ARBA" id="ARBA00022737"/>
    </source>
</evidence>
<sequence length="235" mass="26183">MGVRWLQFSLGACAVGFLSCAFCLVSIFGDLRLFLRDSQHELTQFKEISDDIWDSFLKDAPEIFATPAKSRTIRQANYVQNSYVNGAQTTRAPYGAPSIRPTKPPGCNCQNEKNNCPAGPPGPKGQRVSPECQVLPETKDIPDNPVSPERRECLEHQLFGRYLCLGLQELVDRLEGSDIRVKMGCLDWMEGLGLLGHQDMLDSLVDEECRVDQGLLVVLGSQVTMLHIVHALHDR</sequence>
<evidence type="ECO:0000313" key="7">
    <source>
        <dbReference type="Proteomes" id="UP001177023"/>
    </source>
</evidence>